<evidence type="ECO:0000256" key="2">
    <source>
        <dbReference type="ARBA" id="ARBA00019012"/>
    </source>
</evidence>
<dbReference type="Pfam" id="PF00814">
    <property type="entry name" value="TsaD"/>
    <property type="match status" value="1"/>
</dbReference>
<comment type="similarity">
    <text evidence="1">Belongs to the KAE1 / TsaD family. TsaB subfamily.</text>
</comment>
<evidence type="ECO:0000313" key="5">
    <source>
        <dbReference type="EMBL" id="MEX0468395.1"/>
    </source>
</evidence>
<sequence>MSGSPVILGLEAATGVSSVALMHGGQVITRRHDHGRARTDALLSLADELLAEAGVRRSALDAVACGRGPGGFTGVRIGVGVAQGIAMGVGCPVVGLSTLQILAETARAAHPGRQAIAALLDARMGEVYAGCYRVDDAGWTTAVGAEWLADPDTWALPTGDWLGVGSGFARFPALAHRDGLVGCEAGMVPEMHCAMALAAARFAAGEILRPEALEPRYLRDRVAHQTPVGGDG</sequence>
<dbReference type="RefSeq" id="WP_367958102.1">
    <property type="nucleotide sequence ID" value="NZ_JBAKFK010000001.1"/>
</dbReference>
<keyword evidence="6" id="KW-1185">Reference proteome</keyword>
<evidence type="ECO:0000256" key="3">
    <source>
        <dbReference type="ARBA" id="ARBA00032446"/>
    </source>
</evidence>
<evidence type="ECO:0000313" key="6">
    <source>
        <dbReference type="Proteomes" id="UP001556709"/>
    </source>
</evidence>
<accession>A0ABV3TDI6</accession>
<dbReference type="CDD" id="cd24032">
    <property type="entry name" value="ASKHA_NBD_TsaB"/>
    <property type="match status" value="1"/>
</dbReference>
<evidence type="ECO:0000256" key="1">
    <source>
        <dbReference type="ARBA" id="ARBA00010493"/>
    </source>
</evidence>
<gene>
    <name evidence="5" type="primary">tsaB</name>
    <name evidence="5" type="ORF">V6X73_01415</name>
</gene>
<organism evidence="5 6">
    <name type="scientific">Spiribacter pallidus</name>
    <dbReference type="NCBI Taxonomy" id="1987936"/>
    <lineage>
        <taxon>Bacteria</taxon>
        <taxon>Pseudomonadati</taxon>
        <taxon>Pseudomonadota</taxon>
        <taxon>Gammaproteobacteria</taxon>
        <taxon>Chromatiales</taxon>
        <taxon>Ectothiorhodospiraceae</taxon>
        <taxon>Spiribacter</taxon>
    </lineage>
</organism>
<dbReference type="InterPro" id="IPR000905">
    <property type="entry name" value="Gcp-like_dom"/>
</dbReference>
<dbReference type="InterPro" id="IPR022496">
    <property type="entry name" value="T6A_TsaB"/>
</dbReference>
<name>A0ABV3TDI6_9GAMM</name>
<dbReference type="PANTHER" id="PTHR11735">
    <property type="entry name" value="TRNA N6-ADENOSINE THREONYLCARBAMOYLTRANSFERASE"/>
    <property type="match status" value="1"/>
</dbReference>
<dbReference type="NCBIfam" id="TIGR03725">
    <property type="entry name" value="T6A_YeaZ"/>
    <property type="match status" value="1"/>
</dbReference>
<comment type="caution">
    <text evidence="5">The sequence shown here is derived from an EMBL/GenBank/DDBJ whole genome shotgun (WGS) entry which is preliminary data.</text>
</comment>
<reference evidence="5 6" key="1">
    <citation type="submission" date="2024-02" db="EMBL/GenBank/DDBJ databases">
        <title>New especies of Spiribacter isolated from saline water.</title>
        <authorList>
            <person name="Leon M.J."/>
            <person name="De La Haba R."/>
            <person name="Sanchez-Porro C."/>
            <person name="Ventosa A."/>
        </authorList>
    </citation>
    <scope>NUCLEOTIDE SEQUENCE [LARGE SCALE GENOMIC DNA]</scope>
    <source>
        <strain evidence="6">ag22IC6-390</strain>
    </source>
</reference>
<proteinExistence type="inferred from homology"/>
<dbReference type="Gene3D" id="3.30.420.40">
    <property type="match status" value="2"/>
</dbReference>
<dbReference type="Proteomes" id="UP001556709">
    <property type="component" value="Unassembled WGS sequence"/>
</dbReference>
<dbReference type="InterPro" id="IPR043129">
    <property type="entry name" value="ATPase_NBD"/>
</dbReference>
<keyword evidence="5" id="KW-0808">Transferase</keyword>
<dbReference type="SUPFAM" id="SSF53067">
    <property type="entry name" value="Actin-like ATPase domain"/>
    <property type="match status" value="2"/>
</dbReference>
<dbReference type="GO" id="GO:0061711">
    <property type="term" value="F:tRNA N(6)-L-threonylcarbamoyladenine synthase activity"/>
    <property type="evidence" value="ECO:0007669"/>
    <property type="project" value="UniProtKB-EC"/>
</dbReference>
<protein>
    <recommendedName>
        <fullName evidence="2">tRNA threonylcarbamoyladenosine biosynthesis protein TsaB</fullName>
    </recommendedName>
    <alternativeName>
        <fullName evidence="3">t(6)A37 threonylcarbamoyladenosine biosynthesis protein TsaB</fullName>
    </alternativeName>
</protein>
<evidence type="ECO:0000259" key="4">
    <source>
        <dbReference type="Pfam" id="PF00814"/>
    </source>
</evidence>
<keyword evidence="5" id="KW-0012">Acyltransferase</keyword>
<dbReference type="PANTHER" id="PTHR11735:SF11">
    <property type="entry name" value="TRNA THREONYLCARBAMOYLADENOSINE BIOSYNTHESIS PROTEIN TSAB"/>
    <property type="match status" value="1"/>
</dbReference>
<feature type="domain" description="Gcp-like" evidence="4">
    <location>
        <begin position="37"/>
        <end position="145"/>
    </location>
</feature>
<dbReference type="EMBL" id="JBAKFM010000001">
    <property type="protein sequence ID" value="MEX0468395.1"/>
    <property type="molecule type" value="Genomic_DNA"/>
</dbReference>